<sequence length="82" mass="8976">MQAKLSAVSSATPVLVVAASYRRIIPPDFLGRGLSLSSTRLCAANQTLKMRTEDMDISLAYGRSYHISPQLRFTHGIALLLQ</sequence>
<name>A0ABR4I0C2_9EURO</name>
<dbReference type="Proteomes" id="UP001610334">
    <property type="component" value="Unassembled WGS sequence"/>
</dbReference>
<comment type="caution">
    <text evidence="1">The sequence shown here is derived from an EMBL/GenBank/DDBJ whole genome shotgun (WGS) entry which is preliminary data.</text>
</comment>
<gene>
    <name evidence="1" type="ORF">BJX63DRAFT_379635</name>
</gene>
<evidence type="ECO:0000313" key="2">
    <source>
        <dbReference type="Proteomes" id="UP001610334"/>
    </source>
</evidence>
<organism evidence="1 2">
    <name type="scientific">Aspergillus granulosus</name>
    <dbReference type="NCBI Taxonomy" id="176169"/>
    <lineage>
        <taxon>Eukaryota</taxon>
        <taxon>Fungi</taxon>
        <taxon>Dikarya</taxon>
        <taxon>Ascomycota</taxon>
        <taxon>Pezizomycotina</taxon>
        <taxon>Eurotiomycetes</taxon>
        <taxon>Eurotiomycetidae</taxon>
        <taxon>Eurotiales</taxon>
        <taxon>Aspergillaceae</taxon>
        <taxon>Aspergillus</taxon>
        <taxon>Aspergillus subgen. Nidulantes</taxon>
    </lineage>
</organism>
<accession>A0ABR4I0C2</accession>
<evidence type="ECO:0000313" key="1">
    <source>
        <dbReference type="EMBL" id="KAL2821194.1"/>
    </source>
</evidence>
<proteinExistence type="predicted"/>
<dbReference type="EMBL" id="JBFXLT010000005">
    <property type="protein sequence ID" value="KAL2821194.1"/>
    <property type="molecule type" value="Genomic_DNA"/>
</dbReference>
<keyword evidence="2" id="KW-1185">Reference proteome</keyword>
<protein>
    <submittedName>
        <fullName evidence="1">Uncharacterized protein</fullName>
    </submittedName>
</protein>
<reference evidence="1 2" key="1">
    <citation type="submission" date="2024-07" db="EMBL/GenBank/DDBJ databases">
        <title>Section-level genome sequencing and comparative genomics of Aspergillus sections Usti and Cavernicolus.</title>
        <authorList>
            <consortium name="Lawrence Berkeley National Laboratory"/>
            <person name="Nybo J.L."/>
            <person name="Vesth T.C."/>
            <person name="Theobald S."/>
            <person name="Frisvad J.C."/>
            <person name="Larsen T.O."/>
            <person name="Kjaerboelling I."/>
            <person name="Rothschild-Mancinelli K."/>
            <person name="Lyhne E.K."/>
            <person name="Kogle M.E."/>
            <person name="Barry K."/>
            <person name="Clum A."/>
            <person name="Na H."/>
            <person name="Ledsgaard L."/>
            <person name="Lin J."/>
            <person name="Lipzen A."/>
            <person name="Kuo A."/>
            <person name="Riley R."/>
            <person name="Mondo S."/>
            <person name="Labutti K."/>
            <person name="Haridas S."/>
            <person name="Pangalinan J."/>
            <person name="Salamov A.A."/>
            <person name="Simmons B.A."/>
            <person name="Magnuson J.K."/>
            <person name="Chen J."/>
            <person name="Drula E."/>
            <person name="Henrissat B."/>
            <person name="Wiebenga A."/>
            <person name="Lubbers R.J."/>
            <person name="Gomes A.C."/>
            <person name="Makela M.R."/>
            <person name="Stajich J."/>
            <person name="Grigoriev I.V."/>
            <person name="Mortensen U.H."/>
            <person name="De Vries R.P."/>
            <person name="Baker S.E."/>
            <person name="Andersen M.R."/>
        </authorList>
    </citation>
    <scope>NUCLEOTIDE SEQUENCE [LARGE SCALE GENOMIC DNA]</scope>
    <source>
        <strain evidence="1 2">CBS 588.65</strain>
    </source>
</reference>